<protein>
    <submittedName>
        <fullName evidence="9 10">Disease resistance RPP13-like protein 1</fullName>
    </submittedName>
</protein>
<evidence type="ECO:0000259" key="7">
    <source>
        <dbReference type="Pfam" id="PF23559"/>
    </source>
</evidence>
<evidence type="ECO:0000256" key="2">
    <source>
        <dbReference type="ARBA" id="ARBA00022741"/>
    </source>
</evidence>
<organism evidence="8 11">
    <name type="scientific">Ziziphus jujuba</name>
    <name type="common">Chinese jujube</name>
    <name type="synonym">Ziziphus sativa</name>
    <dbReference type="NCBI Taxonomy" id="326968"/>
    <lineage>
        <taxon>Eukaryota</taxon>
        <taxon>Viridiplantae</taxon>
        <taxon>Streptophyta</taxon>
        <taxon>Embryophyta</taxon>
        <taxon>Tracheophyta</taxon>
        <taxon>Spermatophyta</taxon>
        <taxon>Magnoliopsida</taxon>
        <taxon>eudicotyledons</taxon>
        <taxon>Gunneridae</taxon>
        <taxon>Pentapetalae</taxon>
        <taxon>rosids</taxon>
        <taxon>fabids</taxon>
        <taxon>Rosales</taxon>
        <taxon>Rhamnaceae</taxon>
        <taxon>Paliureae</taxon>
        <taxon>Ziziphus</taxon>
    </lineage>
</organism>
<evidence type="ECO:0000259" key="5">
    <source>
        <dbReference type="Pfam" id="PF00931"/>
    </source>
</evidence>
<dbReference type="RefSeq" id="XP_060670038.1">
    <property type="nucleotide sequence ID" value="XM_060814055.1"/>
</dbReference>
<dbReference type="SUPFAM" id="SSF52540">
    <property type="entry name" value="P-loop containing nucleoside triphosphate hydrolases"/>
    <property type="match status" value="1"/>
</dbReference>
<evidence type="ECO:0000256" key="4">
    <source>
        <dbReference type="ARBA" id="ARBA00022840"/>
    </source>
</evidence>
<keyword evidence="8" id="KW-1185">Reference proteome</keyword>
<evidence type="ECO:0000256" key="1">
    <source>
        <dbReference type="ARBA" id="ARBA00022737"/>
    </source>
</evidence>
<evidence type="ECO:0000313" key="9">
    <source>
        <dbReference type="RefSeq" id="XP_048328947.2"/>
    </source>
</evidence>
<dbReference type="RefSeq" id="XP_048328947.2">
    <property type="nucleotide sequence ID" value="XM_048472990.2"/>
</dbReference>
<dbReference type="Gene3D" id="1.10.10.10">
    <property type="entry name" value="Winged helix-like DNA-binding domain superfamily/Winged helix DNA-binding domain"/>
    <property type="match status" value="1"/>
</dbReference>
<feature type="domain" description="NB-ARC" evidence="5">
    <location>
        <begin position="131"/>
        <end position="300"/>
    </location>
</feature>
<proteinExistence type="predicted"/>
<dbReference type="Proteomes" id="UP001652623">
    <property type="component" value="Chromosome 2"/>
</dbReference>
<dbReference type="Pfam" id="PF18052">
    <property type="entry name" value="Rx_N"/>
    <property type="match status" value="1"/>
</dbReference>
<keyword evidence="1" id="KW-0677">Repeat</keyword>
<dbReference type="RefSeq" id="XP_048328948.2">
    <property type="nucleotide sequence ID" value="XM_048472991.2"/>
</dbReference>
<evidence type="ECO:0000313" key="10">
    <source>
        <dbReference type="RefSeq" id="XP_048328948.2"/>
    </source>
</evidence>
<dbReference type="PANTHER" id="PTHR36766">
    <property type="entry name" value="PLANT BROAD-SPECTRUM MILDEW RESISTANCE PROTEIN RPW8"/>
    <property type="match status" value="1"/>
</dbReference>
<reference evidence="8 9" key="1">
    <citation type="submission" date="2025-05" db="UniProtKB">
        <authorList>
            <consortium name="RefSeq"/>
        </authorList>
    </citation>
    <scope>IDENTIFICATION</scope>
    <source>
        <tissue evidence="9 10">Seedling</tissue>
    </source>
</reference>
<dbReference type="Gene3D" id="1.20.5.4130">
    <property type="match status" value="1"/>
</dbReference>
<name>A0ABM3ZZY1_ZIZJJ</name>
<dbReference type="Gene3D" id="3.40.50.300">
    <property type="entry name" value="P-loop containing nucleotide triphosphate hydrolases"/>
    <property type="match status" value="1"/>
</dbReference>
<evidence type="ECO:0000256" key="3">
    <source>
        <dbReference type="ARBA" id="ARBA00022821"/>
    </source>
</evidence>
<dbReference type="InterPro" id="IPR027417">
    <property type="entry name" value="P-loop_NTPase"/>
</dbReference>
<feature type="domain" description="Disease resistance protein winged helix" evidence="7">
    <location>
        <begin position="386"/>
        <end position="453"/>
    </location>
</feature>
<dbReference type="InterPro" id="IPR058922">
    <property type="entry name" value="WHD_DRP"/>
</dbReference>
<keyword evidence="4" id="KW-0067">ATP-binding</keyword>
<dbReference type="InterPro" id="IPR002182">
    <property type="entry name" value="NB-ARC"/>
</dbReference>
<dbReference type="Gene3D" id="1.10.8.430">
    <property type="entry name" value="Helical domain of apoptotic protease-activating factors"/>
    <property type="match status" value="1"/>
</dbReference>
<dbReference type="Pfam" id="PF23559">
    <property type="entry name" value="WHD_DRP"/>
    <property type="match status" value="1"/>
</dbReference>
<accession>A0ABM3ZZY1</accession>
<sequence length="522" mass="59809">MIQAVLSVAEEKQLTSKSVKLWLDDLRDLAYDTEDMLEKLFTELLRRKIENLHQAISSEVWSFIPTCGTGFGNLMFNFVSEINETTRRLEGISQRKDSLGLNDIDGSMMEWKRPPSSSFPDGPMIGRDVYKRKIVKLLLRNQQSNLKFDMVGIVGMSGLGKTTLAGLVFNDDAMKHFDIKVWVSVSDDFNYVRLTKAILKSIKLESDTDEEFRKLQEHLSKILVDNKFLIVLDDVRNTKNDLHDLWLTFQSPFRAGAPGSKIIVTTREVDVAKAMGAVRNYTLECVSDDDCWNAFVQHAFFIRNISEVPNLGSLRKKIIAKCNGLPLAARTLGGLLHCREINEWEDILNDKSWTLLNQSNILPLLGLSYYYLPSPLKRCFAYCSVLPEDNEFEEKQLILLWMAEGLIKQPEGSRQIEDLGREYFRELLSRSFFQKSRKDESKYVMHELMNDLAQWVAGEICFRLEDELDGDNNAGLLKRLVAHLTLKLAWMAFKGLEPSPNSSICRLSYHLHNHIHIMSVVS</sequence>
<dbReference type="InterPro" id="IPR041118">
    <property type="entry name" value="Rx_N"/>
</dbReference>
<feature type="domain" description="Disease resistance N-terminal" evidence="6">
    <location>
        <begin position="1"/>
        <end position="53"/>
    </location>
</feature>
<dbReference type="InterPro" id="IPR042197">
    <property type="entry name" value="Apaf_helical"/>
</dbReference>
<dbReference type="Pfam" id="PF00931">
    <property type="entry name" value="NB-ARC"/>
    <property type="match status" value="1"/>
</dbReference>
<dbReference type="PANTHER" id="PTHR36766:SF51">
    <property type="entry name" value="DISEASE RESISTANCE RPP13-LIKE PROTEIN 1"/>
    <property type="match status" value="1"/>
</dbReference>
<keyword evidence="3" id="KW-0611">Plant defense</keyword>
<evidence type="ECO:0000313" key="8">
    <source>
        <dbReference type="Proteomes" id="UP001652623"/>
    </source>
</evidence>
<dbReference type="PRINTS" id="PR00364">
    <property type="entry name" value="DISEASERSIST"/>
</dbReference>
<dbReference type="GeneID" id="112491604"/>
<evidence type="ECO:0000259" key="6">
    <source>
        <dbReference type="Pfam" id="PF18052"/>
    </source>
</evidence>
<dbReference type="InterPro" id="IPR036388">
    <property type="entry name" value="WH-like_DNA-bd_sf"/>
</dbReference>
<evidence type="ECO:0000313" key="11">
    <source>
        <dbReference type="RefSeq" id="XP_060670038.1"/>
    </source>
</evidence>
<keyword evidence="2" id="KW-0547">Nucleotide-binding</keyword>
<gene>
    <name evidence="9 10 11" type="primary">LOC112491604</name>
</gene>